<gene>
    <name evidence="4" type="ORF">JJN12_02335</name>
</gene>
<proteinExistence type="inferred from homology"/>
<dbReference type="RefSeq" id="WP_208428185.1">
    <property type="nucleotide sequence ID" value="NZ_JAEPRJ010000001.1"/>
</dbReference>
<sequence>MTTYYTTTHLKLTVADGIYTISFSDYAITKLGNIMFLNLPEEGDEVQSGDAVGDVESIKTVTDIICPISGEVVEVNEEVADHPEKITLKREEAWLFKVKVEEEPEDLMTEEEYLEYVKGL</sequence>
<keyword evidence="2" id="KW-0450">Lipoyl</keyword>
<protein>
    <submittedName>
        <fullName evidence="4">Glycine cleavage system protein H</fullName>
    </submittedName>
</protein>
<dbReference type="CDD" id="cd06848">
    <property type="entry name" value="GCS_H"/>
    <property type="match status" value="1"/>
</dbReference>
<organism evidence="4 5">
    <name type="scientific">Catonella massiliensis</name>
    <dbReference type="NCBI Taxonomy" id="2799636"/>
    <lineage>
        <taxon>Bacteria</taxon>
        <taxon>Bacillati</taxon>
        <taxon>Bacillota</taxon>
        <taxon>Clostridia</taxon>
        <taxon>Lachnospirales</taxon>
        <taxon>Lachnospiraceae</taxon>
        <taxon>Catonella</taxon>
    </lineage>
</organism>
<keyword evidence="5" id="KW-1185">Reference proteome</keyword>
<dbReference type="Gene3D" id="2.40.50.100">
    <property type="match status" value="1"/>
</dbReference>
<evidence type="ECO:0000256" key="2">
    <source>
        <dbReference type="ARBA" id="ARBA00022823"/>
    </source>
</evidence>
<evidence type="ECO:0000313" key="5">
    <source>
        <dbReference type="Proteomes" id="UP000604730"/>
    </source>
</evidence>
<comment type="caution">
    <text evidence="4">The sequence shown here is derived from an EMBL/GenBank/DDBJ whole genome shotgun (WGS) entry which is preliminary data.</text>
</comment>
<dbReference type="Proteomes" id="UP000604730">
    <property type="component" value="Unassembled WGS sequence"/>
</dbReference>
<dbReference type="PANTHER" id="PTHR11715:SF3">
    <property type="entry name" value="GLYCINE CLEAVAGE SYSTEM H PROTEIN-RELATED"/>
    <property type="match status" value="1"/>
</dbReference>
<dbReference type="InterPro" id="IPR000089">
    <property type="entry name" value="Biotin_lipoyl"/>
</dbReference>
<feature type="domain" description="Lipoyl-binding" evidence="3">
    <location>
        <begin position="18"/>
        <end position="99"/>
    </location>
</feature>
<dbReference type="PROSITE" id="PS50968">
    <property type="entry name" value="BIOTINYL_LIPOYL"/>
    <property type="match status" value="1"/>
</dbReference>
<accession>A0ABS1IXT7</accession>
<dbReference type="PROSITE" id="PS00189">
    <property type="entry name" value="LIPOYL"/>
    <property type="match status" value="1"/>
</dbReference>
<dbReference type="InterPro" id="IPR002930">
    <property type="entry name" value="GCV_H"/>
</dbReference>
<comment type="similarity">
    <text evidence="1">Belongs to the GcvH family.</text>
</comment>
<evidence type="ECO:0000313" key="4">
    <source>
        <dbReference type="EMBL" id="MBK5896625.1"/>
    </source>
</evidence>
<dbReference type="Pfam" id="PF01597">
    <property type="entry name" value="GCV_H"/>
    <property type="match status" value="1"/>
</dbReference>
<evidence type="ECO:0000259" key="3">
    <source>
        <dbReference type="PROSITE" id="PS50968"/>
    </source>
</evidence>
<dbReference type="EMBL" id="JAEPRJ010000001">
    <property type="protein sequence ID" value="MBK5896625.1"/>
    <property type="molecule type" value="Genomic_DNA"/>
</dbReference>
<dbReference type="InterPro" id="IPR011053">
    <property type="entry name" value="Single_hybrid_motif"/>
</dbReference>
<dbReference type="SUPFAM" id="SSF51230">
    <property type="entry name" value="Single hybrid motif"/>
    <property type="match status" value="1"/>
</dbReference>
<dbReference type="PANTHER" id="PTHR11715">
    <property type="entry name" value="GLYCINE CLEAVAGE SYSTEM H PROTEIN"/>
    <property type="match status" value="1"/>
</dbReference>
<dbReference type="InterPro" id="IPR003016">
    <property type="entry name" value="2-oxoA_DH_lipoyl-BS"/>
</dbReference>
<name>A0ABS1IXT7_9FIRM</name>
<evidence type="ECO:0000256" key="1">
    <source>
        <dbReference type="ARBA" id="ARBA00009249"/>
    </source>
</evidence>
<dbReference type="InterPro" id="IPR033753">
    <property type="entry name" value="GCV_H/Fam206"/>
</dbReference>
<reference evidence="4 5" key="1">
    <citation type="submission" date="2021-01" db="EMBL/GenBank/DDBJ databases">
        <title>Isolation and description of Catonella massiliensis sp. nov., a novel Catonella species, isolated from a stable periodontitis subject.</title>
        <authorList>
            <person name="Antezack A."/>
            <person name="Boxberger M."/>
            <person name="La Scola B."/>
            <person name="Monnet-Corti V."/>
        </authorList>
    </citation>
    <scope>NUCLEOTIDE SEQUENCE [LARGE SCALE GENOMIC DNA]</scope>
    <source>
        <strain evidence="4 5">Marseille-Q4567</strain>
    </source>
</reference>